<accession>A0A174PJZ6</accession>
<reference evidence="1 2" key="1">
    <citation type="submission" date="2015-09" db="EMBL/GenBank/DDBJ databases">
        <authorList>
            <consortium name="Pathogen Informatics"/>
        </authorList>
    </citation>
    <scope>NUCLEOTIDE SEQUENCE [LARGE SCALE GENOMIC DNA]</scope>
    <source>
        <strain evidence="1 2">2789STDY5608854</strain>
    </source>
</reference>
<name>A0A174PJZ6_FLAPL</name>
<proteinExistence type="predicted"/>
<dbReference type="EMBL" id="CYZT01000415">
    <property type="protein sequence ID" value="CUP59427.1"/>
    <property type="molecule type" value="Genomic_DNA"/>
</dbReference>
<dbReference type="Proteomes" id="UP000095746">
    <property type="component" value="Unassembled WGS sequence"/>
</dbReference>
<sequence length="127" mass="13574">MCSFASWAMAGMCSVMLVEPPTLSPTRTASSSISWVTMSRGRMSSSTRRTTAMPLSLATRFFLPLTAWAQALPGIVRPMASAMMDMVLAVPIIAQEPGVGDISPSIYSYSSLEISPRVSFPAISFSS</sequence>
<organism evidence="1 2">
    <name type="scientific">Flavonifractor plautii</name>
    <name type="common">Fusobacterium plautii</name>
    <dbReference type="NCBI Taxonomy" id="292800"/>
    <lineage>
        <taxon>Bacteria</taxon>
        <taxon>Bacillati</taxon>
        <taxon>Bacillota</taxon>
        <taxon>Clostridia</taxon>
        <taxon>Eubacteriales</taxon>
        <taxon>Oscillospiraceae</taxon>
        <taxon>Flavonifractor</taxon>
    </lineage>
</organism>
<evidence type="ECO:0000313" key="1">
    <source>
        <dbReference type="EMBL" id="CUP59427.1"/>
    </source>
</evidence>
<gene>
    <name evidence="1" type="ORF">ERS852411_03337</name>
</gene>
<dbReference type="AlphaFoldDB" id="A0A174PJZ6"/>
<evidence type="ECO:0000313" key="2">
    <source>
        <dbReference type="Proteomes" id="UP000095746"/>
    </source>
</evidence>
<protein>
    <submittedName>
        <fullName evidence="1">Uncharacterized protein</fullName>
    </submittedName>
</protein>